<keyword evidence="4" id="KW-1185">Reference proteome</keyword>
<feature type="domain" description="DUF6788" evidence="2">
    <location>
        <begin position="15"/>
        <end position="62"/>
    </location>
</feature>
<feature type="domain" description="Nucleotidyltransferase-like" evidence="1">
    <location>
        <begin position="104"/>
        <end position="309"/>
    </location>
</feature>
<sequence>MPRHSPIAHAAYHDLLRSLLEEHAGELRGTPTRVARGGKVYWYDSYRVGTEVRKSYIGEDTPALSERLARHAAIAADAKDLQRERARLIRILRAEGFMGLDATTGSLVAAMAKAGLFRLGGTIVGTHAFRLYEGELGIRYRLDDTAQTDDLDIASFERLSLAVEDETAPPLGEVLAGFAFDPVPSLEVNATWRWRQTKGNALVEFLTPAFDEEEGLRPLKALGVSARALHHLNYLIAEPIAAALAYRAGVLVQIPRPERFAVHKLIVAARRSGADRLKSEKDRRQAAFLIEALAEDRPDDLREAYEDALSRGPRWRERIAASLERLPATRARLEELG</sequence>
<reference evidence="3 4" key="1">
    <citation type="submission" date="2020-01" db="EMBL/GenBank/DDBJ databases">
        <title>Jiella pacifica sp. nov.</title>
        <authorList>
            <person name="Xue Z."/>
            <person name="Zhu S."/>
            <person name="Chen J."/>
            <person name="Yang J."/>
        </authorList>
    </citation>
    <scope>NUCLEOTIDE SEQUENCE [LARGE SCALE GENOMIC DNA]</scope>
    <source>
        <strain evidence="3 4">40Bstr34</strain>
    </source>
</reference>
<gene>
    <name evidence="3" type="ORF">GTK09_24655</name>
</gene>
<dbReference type="Proteomes" id="UP000469011">
    <property type="component" value="Unassembled WGS sequence"/>
</dbReference>
<evidence type="ECO:0000313" key="4">
    <source>
        <dbReference type="Proteomes" id="UP000469011"/>
    </source>
</evidence>
<proteinExistence type="predicted"/>
<dbReference type="AlphaFoldDB" id="A0A6N9TD65"/>
<dbReference type="EMBL" id="JAAAMG010000033">
    <property type="protein sequence ID" value="NDW07609.1"/>
    <property type="molecule type" value="Genomic_DNA"/>
</dbReference>
<comment type="caution">
    <text evidence="3">The sequence shown here is derived from an EMBL/GenBank/DDBJ whole genome shotgun (WGS) entry which is preliminary data.</text>
</comment>
<dbReference type="Pfam" id="PF12281">
    <property type="entry name" value="NTP_transf_8"/>
    <property type="match status" value="1"/>
</dbReference>
<accession>A0A6N9TD65</accession>
<evidence type="ECO:0000259" key="1">
    <source>
        <dbReference type="Pfam" id="PF12281"/>
    </source>
</evidence>
<evidence type="ECO:0008006" key="5">
    <source>
        <dbReference type="Google" id="ProtNLM"/>
    </source>
</evidence>
<evidence type="ECO:0000313" key="3">
    <source>
        <dbReference type="EMBL" id="NDW07609.1"/>
    </source>
</evidence>
<name>A0A6N9TD65_9HYPH</name>
<organism evidence="3 4">
    <name type="scientific">Jiella pacifica</name>
    <dbReference type="NCBI Taxonomy" id="2696469"/>
    <lineage>
        <taxon>Bacteria</taxon>
        <taxon>Pseudomonadati</taxon>
        <taxon>Pseudomonadota</taxon>
        <taxon>Alphaproteobacteria</taxon>
        <taxon>Hyphomicrobiales</taxon>
        <taxon>Aurantimonadaceae</taxon>
        <taxon>Jiella</taxon>
    </lineage>
</organism>
<dbReference type="InterPro" id="IPR022550">
    <property type="entry name" value="NTP_transf_8"/>
</dbReference>
<dbReference type="InterPro" id="IPR046738">
    <property type="entry name" value="DUF6788"/>
</dbReference>
<dbReference type="PIRSF" id="PIRSF031854">
    <property type="entry name" value="UCP031854"/>
    <property type="match status" value="1"/>
</dbReference>
<dbReference type="Pfam" id="PF20586">
    <property type="entry name" value="DUF6788"/>
    <property type="match status" value="1"/>
</dbReference>
<dbReference type="RefSeq" id="WP_163466063.1">
    <property type="nucleotide sequence ID" value="NZ_JAAAMG010000033.1"/>
</dbReference>
<dbReference type="InterPro" id="IPR058575">
    <property type="entry name" value="NTP_transf_8_dom"/>
</dbReference>
<protein>
    <recommendedName>
        <fullName evidence="5">Nucleotidyltransferase</fullName>
    </recommendedName>
</protein>
<evidence type="ECO:0000259" key="2">
    <source>
        <dbReference type="Pfam" id="PF20586"/>
    </source>
</evidence>